<dbReference type="GO" id="GO:0004252">
    <property type="term" value="F:serine-type endopeptidase activity"/>
    <property type="evidence" value="ECO:0007669"/>
    <property type="project" value="TreeGrafter"/>
</dbReference>
<dbReference type="Gene3D" id="3.40.50.1820">
    <property type="entry name" value="alpha/beta hydrolase"/>
    <property type="match status" value="1"/>
</dbReference>
<dbReference type="Proteomes" id="UP000256326">
    <property type="component" value="Unassembled WGS sequence"/>
</dbReference>
<dbReference type="PANTHER" id="PTHR42776">
    <property type="entry name" value="SERINE PEPTIDASE S9 FAMILY MEMBER"/>
    <property type="match status" value="1"/>
</dbReference>
<evidence type="ECO:0000256" key="1">
    <source>
        <dbReference type="ARBA" id="ARBA00022801"/>
    </source>
</evidence>
<dbReference type="SUPFAM" id="SSF53474">
    <property type="entry name" value="alpha/beta-Hydrolases"/>
    <property type="match status" value="1"/>
</dbReference>
<protein>
    <submittedName>
        <fullName evidence="4">S9 family peptidase</fullName>
    </submittedName>
</protein>
<evidence type="ECO:0000313" key="5">
    <source>
        <dbReference type="Proteomes" id="UP000256326"/>
    </source>
</evidence>
<dbReference type="InterPro" id="IPR001375">
    <property type="entry name" value="Peptidase_S9_cat"/>
</dbReference>
<feature type="chain" id="PRO_5017625992" evidence="2">
    <location>
        <begin position="19"/>
        <end position="307"/>
    </location>
</feature>
<keyword evidence="5" id="KW-1185">Reference proteome</keyword>
<sequence>MKKIFYVYLLLFSEMFCAQNSSVNLEQTFPEKIQGYTVKNKNGQSVFKDEYKYLDSINVYGYNYSSYDNLTIRGFLIEPKEKGTYPVIIFNRGGNKELGAVTIPTLTNFLGKIAAKGFIVIGSQLRGSGRSEGKDEFGGKDIGDVMKLFEIIDHQSNADPKRIGMLGVSRGSMTNFLVLKETDRIMANATIGGIADLNQKDRPEMYELYKELIPDFEKNPKKELDKRSSLLSIPLIKNKNLKNFIIHGANDERVNVDNAFLLFNALKSNNFSTRLLIYEDANHGINNNTNDLIGQIIRYFTVYLAKL</sequence>
<dbReference type="AlphaFoldDB" id="A0A3D9CW26"/>
<name>A0A3D9CW26_9FLAO</name>
<comment type="caution">
    <text evidence="4">The sequence shown here is derived from an EMBL/GenBank/DDBJ whole genome shotgun (WGS) entry which is preliminary data.</text>
</comment>
<dbReference type="OrthoDB" id="108903at2"/>
<dbReference type="InterPro" id="IPR029058">
    <property type="entry name" value="AB_hydrolase_fold"/>
</dbReference>
<feature type="signal peptide" evidence="2">
    <location>
        <begin position="1"/>
        <end position="18"/>
    </location>
</feature>
<gene>
    <name evidence="4" type="ORF">DRF58_11620</name>
</gene>
<evidence type="ECO:0000313" key="4">
    <source>
        <dbReference type="EMBL" id="REC69939.1"/>
    </source>
</evidence>
<dbReference type="PANTHER" id="PTHR42776:SF4">
    <property type="entry name" value="ACYLAMINO-ACID-RELEASING ENZYME"/>
    <property type="match status" value="1"/>
</dbReference>
<dbReference type="RefSeq" id="WP_116035613.1">
    <property type="nucleotide sequence ID" value="NZ_JBHLVV010000086.1"/>
</dbReference>
<keyword evidence="2" id="KW-0732">Signal</keyword>
<proteinExistence type="predicted"/>
<feature type="domain" description="Peptidase S9 prolyl oligopeptidase catalytic" evidence="3">
    <location>
        <begin position="114"/>
        <end position="302"/>
    </location>
</feature>
<reference evidence="4 5" key="1">
    <citation type="journal article" date="2006" name="Int. J. Syst. Evol. Microbiol.">
        <title>Chryseobacterium hispanicum sp. nov., isolated from the drinking water distribution system of Sevilla, Spain.</title>
        <authorList>
            <person name="Gallego V."/>
            <person name="Garcia M.T."/>
            <person name="Ventosa A."/>
        </authorList>
    </citation>
    <scope>NUCLEOTIDE SEQUENCE [LARGE SCALE GENOMIC DNA]</scope>
    <source>
        <strain evidence="4 5">KCTC 22104</strain>
    </source>
</reference>
<evidence type="ECO:0000256" key="2">
    <source>
        <dbReference type="SAM" id="SignalP"/>
    </source>
</evidence>
<evidence type="ECO:0000259" key="3">
    <source>
        <dbReference type="Pfam" id="PF00326"/>
    </source>
</evidence>
<organism evidence="4 5">
    <name type="scientific">Epilithonimonas hispanica</name>
    <dbReference type="NCBI Taxonomy" id="358687"/>
    <lineage>
        <taxon>Bacteria</taxon>
        <taxon>Pseudomonadati</taxon>
        <taxon>Bacteroidota</taxon>
        <taxon>Flavobacteriia</taxon>
        <taxon>Flavobacteriales</taxon>
        <taxon>Weeksellaceae</taxon>
        <taxon>Chryseobacterium group</taxon>
        <taxon>Epilithonimonas</taxon>
    </lineage>
</organism>
<accession>A0A3D9CW26</accession>
<dbReference type="Pfam" id="PF00326">
    <property type="entry name" value="Peptidase_S9"/>
    <property type="match status" value="1"/>
</dbReference>
<keyword evidence="1" id="KW-0378">Hydrolase</keyword>
<dbReference type="GO" id="GO:0006508">
    <property type="term" value="P:proteolysis"/>
    <property type="evidence" value="ECO:0007669"/>
    <property type="project" value="InterPro"/>
</dbReference>
<dbReference type="EMBL" id="QNUG01000023">
    <property type="protein sequence ID" value="REC69939.1"/>
    <property type="molecule type" value="Genomic_DNA"/>
</dbReference>